<keyword evidence="4" id="KW-1185">Reference proteome</keyword>
<dbReference type="Proteomes" id="UP000595847">
    <property type="component" value="Chromosome"/>
</dbReference>
<accession>A0A7T5EK39</accession>
<dbReference type="KEGG" id="bcop:JD108_19930"/>
<reference evidence="2" key="2">
    <citation type="submission" date="2021-04" db="EMBL/GenBank/DDBJ databases">
        <title>Brevibacillus composti FJAT-54423, complete genome.</title>
        <authorList>
            <person name="Tang R."/>
        </authorList>
    </citation>
    <scope>NUCLEOTIDE SEQUENCE</scope>
    <source>
        <strain evidence="2">FJAT-54424</strain>
    </source>
</reference>
<dbReference type="AlphaFoldDB" id="A0A7T5EK39"/>
<evidence type="ECO:0000313" key="4">
    <source>
        <dbReference type="Proteomes" id="UP000677234"/>
    </source>
</evidence>
<reference evidence="1 3" key="1">
    <citation type="submission" date="2020-12" db="EMBL/GenBank/DDBJ databases">
        <title>strain FJAT-54423T represents a novel species of the genus Brevibacillus.</title>
        <authorList>
            <person name="Tang R."/>
        </authorList>
    </citation>
    <scope>NUCLEOTIDE SEQUENCE [LARGE SCALE GENOMIC DNA]</scope>
    <source>
        <strain evidence="1 3">FJAT-54423</strain>
    </source>
</reference>
<evidence type="ECO:0000313" key="1">
    <source>
        <dbReference type="EMBL" id="QQE74079.1"/>
    </source>
</evidence>
<evidence type="ECO:0000313" key="3">
    <source>
        <dbReference type="Proteomes" id="UP000595847"/>
    </source>
</evidence>
<organism evidence="1 3">
    <name type="scientific">Brevibacillus composti</name>
    <dbReference type="NCBI Taxonomy" id="2796470"/>
    <lineage>
        <taxon>Bacteria</taxon>
        <taxon>Bacillati</taxon>
        <taxon>Bacillota</taxon>
        <taxon>Bacilli</taxon>
        <taxon>Bacillales</taxon>
        <taxon>Paenibacillaceae</taxon>
        <taxon>Brevibacillus</taxon>
    </lineage>
</organism>
<proteinExistence type="predicted"/>
<evidence type="ECO:0000313" key="2">
    <source>
        <dbReference type="EMBL" id="QUO41163.1"/>
    </source>
</evidence>
<dbReference type="InterPro" id="IPR031876">
    <property type="entry name" value="DUF4760"/>
</dbReference>
<dbReference type="RefSeq" id="WP_198827667.1">
    <property type="nucleotide sequence ID" value="NZ_CP066308.1"/>
</dbReference>
<sequence>MIPTYQDADIVLKLYDQFESDRLREAKRWFSSTFLGEPWTYESFMRLHPRGSEGFRQFVTLYGFFEMVGVLHKNGLVHPDLLFDMWFINGYFIPLYPIIEGWRAEGDIHVAENFERLARAELAWIAEKKGAQYVPEVPYPTAG</sequence>
<name>A0A7T5EK39_9BACL</name>
<dbReference type="EMBL" id="CP073708">
    <property type="protein sequence ID" value="QUO41163.1"/>
    <property type="molecule type" value="Genomic_DNA"/>
</dbReference>
<dbReference type="EMBL" id="CP066308">
    <property type="protein sequence ID" value="QQE74079.1"/>
    <property type="molecule type" value="Genomic_DNA"/>
</dbReference>
<gene>
    <name evidence="1" type="ORF">JD108_19930</name>
    <name evidence="2" type="ORF">KDJ56_19865</name>
</gene>
<dbReference type="Proteomes" id="UP000677234">
    <property type="component" value="Chromosome"/>
</dbReference>
<protein>
    <submittedName>
        <fullName evidence="1">Transposase</fullName>
    </submittedName>
</protein>
<dbReference type="Pfam" id="PF15956">
    <property type="entry name" value="DUF4760"/>
    <property type="match status" value="1"/>
</dbReference>